<accession>A0ABQ5X7T7</accession>
<feature type="transmembrane region" description="Helical" evidence="1">
    <location>
        <begin position="441"/>
        <end position="462"/>
    </location>
</feature>
<evidence type="ECO:0000313" key="2">
    <source>
        <dbReference type="EMBL" id="GLQ87700.1"/>
    </source>
</evidence>
<name>A0ABQ5X7T7_9GAMM</name>
<feature type="transmembrane region" description="Helical" evidence="1">
    <location>
        <begin position="380"/>
        <end position="398"/>
    </location>
</feature>
<reference evidence="3" key="1">
    <citation type="journal article" date="2019" name="Int. J. Syst. Evol. Microbiol.">
        <title>The Global Catalogue of Microorganisms (GCM) 10K type strain sequencing project: providing services to taxonomists for standard genome sequencing and annotation.</title>
        <authorList>
            <consortium name="The Broad Institute Genomics Platform"/>
            <consortium name="The Broad Institute Genome Sequencing Center for Infectious Disease"/>
            <person name="Wu L."/>
            <person name="Ma J."/>
        </authorList>
    </citation>
    <scope>NUCLEOTIDE SEQUENCE [LARGE SCALE GENOMIC DNA]</scope>
    <source>
        <strain evidence="3">NBRC 111981</strain>
    </source>
</reference>
<dbReference type="Proteomes" id="UP001156627">
    <property type="component" value="Unassembled WGS sequence"/>
</dbReference>
<keyword evidence="1" id="KW-1133">Transmembrane helix</keyword>
<comment type="caution">
    <text evidence="2">The sequence shown here is derived from an EMBL/GenBank/DDBJ whole genome shotgun (WGS) entry which is preliminary data.</text>
</comment>
<sequence length="477" mass="51787">MIGNHALLDALRQLIAEATSEEHRDAISLRGDDHSAGALRMFLEQAGEAGLLTAPRINDEPGDADDLSPGDTWSLSLGKSSLIQVLAVAGLADDTTLLFLSAANFQEWADRQLILAEGFSWTGQLTILIDGIDASVAGPNLRAAALTAELPPFDIEARTAFPSRDQLTSLVYFSSSVSRRRLTDSALTQGDLGSEWFTPLRHWAEVDAAELLTHEIAVRDSAPIGILRGARRAELSIVGTEGAPTAKALRNIQATVRWVFAEHAEARHALIVDRLGLEHISSDSLLSLTRRAIKGALEEARDRYRLFVLEKKDSASKELRDVLKDVRTQADLYSSKVRDLVSNSLRDVLASLLLIGLGLIGRLDAGKLAELLKSPAVDAFARLLAIYFVLSAIIQITVQGRDMALTRKELLRWLQAARSQLPSDAIKSAVDDGVTPRRNTFIAAAVTVAIMNGGLAVSLYHWKDLLQWILNSSQGGS</sequence>
<keyword evidence="1" id="KW-0472">Membrane</keyword>
<keyword evidence="3" id="KW-1185">Reference proteome</keyword>
<protein>
    <submittedName>
        <fullName evidence="2">Uncharacterized protein</fullName>
    </submittedName>
</protein>
<gene>
    <name evidence="2" type="ORF">GCM10007898_12670</name>
</gene>
<keyword evidence="1" id="KW-0812">Transmembrane</keyword>
<evidence type="ECO:0000313" key="3">
    <source>
        <dbReference type="Proteomes" id="UP001156627"/>
    </source>
</evidence>
<evidence type="ECO:0000256" key="1">
    <source>
        <dbReference type="SAM" id="Phobius"/>
    </source>
</evidence>
<proteinExistence type="predicted"/>
<dbReference type="EMBL" id="BSOA01000010">
    <property type="protein sequence ID" value="GLQ87700.1"/>
    <property type="molecule type" value="Genomic_DNA"/>
</dbReference>
<organism evidence="2 3">
    <name type="scientific">Dyella flagellata</name>
    <dbReference type="NCBI Taxonomy" id="1867833"/>
    <lineage>
        <taxon>Bacteria</taxon>
        <taxon>Pseudomonadati</taxon>
        <taxon>Pseudomonadota</taxon>
        <taxon>Gammaproteobacteria</taxon>
        <taxon>Lysobacterales</taxon>
        <taxon>Rhodanobacteraceae</taxon>
        <taxon>Dyella</taxon>
    </lineage>
</organism>